<dbReference type="GeneID" id="300577469"/>
<feature type="compositionally biased region" description="Polar residues" evidence="1">
    <location>
        <begin position="111"/>
        <end position="121"/>
    </location>
</feature>
<comment type="caution">
    <text evidence="2">The sequence shown here is derived from an EMBL/GenBank/DDBJ whole genome shotgun (WGS) entry which is preliminary data.</text>
</comment>
<protein>
    <submittedName>
        <fullName evidence="2">Uncharacterized protein</fullName>
    </submittedName>
</protein>
<organism evidence="2 3">
    <name type="scientific">Trichoderma ghanense</name>
    <dbReference type="NCBI Taxonomy" id="65468"/>
    <lineage>
        <taxon>Eukaryota</taxon>
        <taxon>Fungi</taxon>
        <taxon>Dikarya</taxon>
        <taxon>Ascomycota</taxon>
        <taxon>Pezizomycotina</taxon>
        <taxon>Sordariomycetes</taxon>
        <taxon>Hypocreomycetidae</taxon>
        <taxon>Hypocreales</taxon>
        <taxon>Hypocreaceae</taxon>
        <taxon>Trichoderma</taxon>
    </lineage>
</organism>
<feature type="compositionally biased region" description="Polar residues" evidence="1">
    <location>
        <begin position="17"/>
        <end position="29"/>
    </location>
</feature>
<reference evidence="2 3" key="1">
    <citation type="submission" date="2018-01" db="EMBL/GenBank/DDBJ databases">
        <title>Genome characterization of the sugarcane-associated fungus Trichoderma ghanense CCMA-1212 and their application in lignocelulose bioconversion.</title>
        <authorList>
            <person name="Steindorff A.S."/>
            <person name="Mendes T.D."/>
            <person name="Vilela E.S.D."/>
            <person name="Rodrigues D.S."/>
            <person name="Formighieri E.F."/>
            <person name="Melo I.S."/>
            <person name="Favaro L.C.L."/>
        </authorList>
    </citation>
    <scope>NUCLEOTIDE SEQUENCE [LARGE SCALE GENOMIC DNA]</scope>
    <source>
        <strain evidence="2 3">CCMA-1212</strain>
    </source>
</reference>
<name>A0ABY2H1W0_9HYPO</name>
<evidence type="ECO:0000313" key="3">
    <source>
        <dbReference type="Proteomes" id="UP001642720"/>
    </source>
</evidence>
<evidence type="ECO:0000313" key="2">
    <source>
        <dbReference type="EMBL" id="TFB02238.1"/>
    </source>
</evidence>
<dbReference type="Proteomes" id="UP001642720">
    <property type="component" value="Unassembled WGS sequence"/>
</dbReference>
<accession>A0ABY2H1W0</accession>
<feature type="compositionally biased region" description="Basic and acidic residues" evidence="1">
    <location>
        <begin position="1"/>
        <end position="10"/>
    </location>
</feature>
<gene>
    <name evidence="2" type="ORF">CCMA1212_005774</name>
</gene>
<dbReference type="EMBL" id="PPTA01000007">
    <property type="protein sequence ID" value="TFB02238.1"/>
    <property type="molecule type" value="Genomic_DNA"/>
</dbReference>
<feature type="region of interest" description="Disordered" evidence="1">
    <location>
        <begin position="1"/>
        <end position="29"/>
    </location>
</feature>
<evidence type="ECO:0000256" key="1">
    <source>
        <dbReference type="SAM" id="MobiDB-lite"/>
    </source>
</evidence>
<dbReference type="RefSeq" id="XP_073558439.1">
    <property type="nucleotide sequence ID" value="XM_073703019.1"/>
</dbReference>
<sequence length="121" mass="13298">MDTRTDRDGGNRALAKPNNSWDKTSTSRTLPHAPGVCIASSMISCLPTDHEWCSTQESRPCNQNRPMAAFDALLHRISSGSCCRTCRHRLASSSPVSVRALHRRNKERRTSCSASAMSTHG</sequence>
<keyword evidence="3" id="KW-1185">Reference proteome</keyword>
<feature type="region of interest" description="Disordered" evidence="1">
    <location>
        <begin position="97"/>
        <end position="121"/>
    </location>
</feature>
<proteinExistence type="predicted"/>